<protein>
    <recommendedName>
        <fullName evidence="3">N-acetyltransferase domain-containing protein</fullName>
    </recommendedName>
</protein>
<name>A0A0P6XVX0_9CHLR</name>
<accession>A0A0P6XVX0</accession>
<reference evidence="4 5" key="1">
    <citation type="submission" date="2015-07" db="EMBL/GenBank/DDBJ databases">
        <title>Whole genome sequence of Herpetosiphon geysericola DSM 7119.</title>
        <authorList>
            <person name="Hemp J."/>
            <person name="Ward L.M."/>
            <person name="Pace L.A."/>
            <person name="Fischer W.W."/>
        </authorList>
    </citation>
    <scope>NUCLEOTIDE SEQUENCE [LARGE SCALE GENOMIC DNA]</scope>
    <source>
        <strain evidence="4 5">DSM 7119</strain>
    </source>
</reference>
<evidence type="ECO:0000313" key="5">
    <source>
        <dbReference type="Proteomes" id="UP000050277"/>
    </source>
</evidence>
<dbReference type="STRING" id="70996.SE18_26320"/>
<dbReference type="CDD" id="cd04301">
    <property type="entry name" value="NAT_SF"/>
    <property type="match status" value="1"/>
</dbReference>
<dbReference type="PANTHER" id="PTHR43877:SF2">
    <property type="entry name" value="AMINOALKYLPHOSPHONATE N-ACETYLTRANSFERASE-RELATED"/>
    <property type="match status" value="1"/>
</dbReference>
<dbReference type="Proteomes" id="UP000050277">
    <property type="component" value="Unassembled WGS sequence"/>
</dbReference>
<dbReference type="OrthoDB" id="147954at2"/>
<comment type="caution">
    <text evidence="4">The sequence shown here is derived from an EMBL/GenBank/DDBJ whole genome shotgun (WGS) entry which is preliminary data.</text>
</comment>
<evidence type="ECO:0000313" key="4">
    <source>
        <dbReference type="EMBL" id="KPL79479.1"/>
    </source>
</evidence>
<keyword evidence="1" id="KW-0808">Transferase</keyword>
<evidence type="ECO:0000259" key="3">
    <source>
        <dbReference type="PROSITE" id="PS51186"/>
    </source>
</evidence>
<dbReference type="AlphaFoldDB" id="A0A0P6XVX0"/>
<organism evidence="4 5">
    <name type="scientific">Herpetosiphon geysericola</name>
    <dbReference type="NCBI Taxonomy" id="70996"/>
    <lineage>
        <taxon>Bacteria</taxon>
        <taxon>Bacillati</taxon>
        <taxon>Chloroflexota</taxon>
        <taxon>Chloroflexia</taxon>
        <taxon>Herpetosiphonales</taxon>
        <taxon>Herpetosiphonaceae</taxon>
        <taxon>Herpetosiphon</taxon>
    </lineage>
</organism>
<keyword evidence="2" id="KW-0012">Acyltransferase</keyword>
<sequence length="334" mass="37445">MQAVAQYTQRPASLADIPAAVALINRCSLEEANVIEITEAELASEWEDPEFDITTDSLTMWDGENLIGVAGVFNHDPFVHGYGWTRVHSDYAATDIQSQLLDWLEQRTSQDIAKAPSDAAVSVYHGVLSTNHELANSLQAHGYSLVRHFLRMVIELDDYTPQPVQLPEGLIIRPYDPATELPAVVTAVRDSFRDHWGFTESPFEKELKHWEEMISREPNYDPSLFFIVCDGDQIAAVAMCWKHITEDPTMGWVGTLGVCRPWRRKGLAKAMLYHAFNEFAKRGQERVGLGVDASSLTGATKVYSDVGMKSVRQFDRYQKVLRPGVELGTETVEA</sequence>
<dbReference type="PANTHER" id="PTHR43877">
    <property type="entry name" value="AMINOALKYLPHOSPHONATE N-ACETYLTRANSFERASE-RELATED-RELATED"/>
    <property type="match status" value="1"/>
</dbReference>
<dbReference type="RefSeq" id="WP_054537445.1">
    <property type="nucleotide sequence ID" value="NZ_LGKP01000046.1"/>
</dbReference>
<dbReference type="Gene3D" id="3.40.630.30">
    <property type="match status" value="1"/>
</dbReference>
<feature type="domain" description="N-acetyltransferase" evidence="3">
    <location>
        <begin position="170"/>
        <end position="328"/>
    </location>
</feature>
<evidence type="ECO:0000256" key="2">
    <source>
        <dbReference type="ARBA" id="ARBA00023315"/>
    </source>
</evidence>
<dbReference type="GO" id="GO:0016747">
    <property type="term" value="F:acyltransferase activity, transferring groups other than amino-acyl groups"/>
    <property type="evidence" value="ECO:0007669"/>
    <property type="project" value="InterPro"/>
</dbReference>
<gene>
    <name evidence="4" type="ORF">SE18_26320</name>
</gene>
<proteinExistence type="predicted"/>
<dbReference type="InterPro" id="IPR000182">
    <property type="entry name" value="GNAT_dom"/>
</dbReference>
<feature type="domain" description="N-acetyltransferase" evidence="3">
    <location>
        <begin position="7"/>
        <end position="157"/>
    </location>
</feature>
<dbReference type="Pfam" id="PF00583">
    <property type="entry name" value="Acetyltransf_1"/>
    <property type="match status" value="1"/>
</dbReference>
<dbReference type="EMBL" id="LGKP01000046">
    <property type="protein sequence ID" value="KPL79479.1"/>
    <property type="molecule type" value="Genomic_DNA"/>
</dbReference>
<dbReference type="PROSITE" id="PS51186">
    <property type="entry name" value="GNAT"/>
    <property type="match status" value="2"/>
</dbReference>
<dbReference type="SUPFAM" id="SSF55729">
    <property type="entry name" value="Acyl-CoA N-acyltransferases (Nat)"/>
    <property type="match status" value="1"/>
</dbReference>
<dbReference type="InterPro" id="IPR050832">
    <property type="entry name" value="Bact_Acetyltransf"/>
</dbReference>
<evidence type="ECO:0000256" key="1">
    <source>
        <dbReference type="ARBA" id="ARBA00022679"/>
    </source>
</evidence>
<dbReference type="InterPro" id="IPR016181">
    <property type="entry name" value="Acyl_CoA_acyltransferase"/>
</dbReference>
<keyword evidence="5" id="KW-1185">Reference proteome</keyword>